<evidence type="ECO:0000259" key="1">
    <source>
        <dbReference type="PROSITE" id="PS50878"/>
    </source>
</evidence>
<feature type="domain" description="Reverse transcriptase" evidence="1">
    <location>
        <begin position="1"/>
        <end position="166"/>
    </location>
</feature>
<evidence type="ECO:0000313" key="2">
    <source>
        <dbReference type="EMBL" id="GAA0161498.1"/>
    </source>
</evidence>
<dbReference type="PANTHER" id="PTHR31635">
    <property type="entry name" value="REVERSE TRANSCRIPTASE DOMAIN-CONTAINING PROTEIN-RELATED"/>
    <property type="match status" value="1"/>
</dbReference>
<proteinExistence type="predicted"/>
<dbReference type="EMBL" id="BAABME010004192">
    <property type="protein sequence ID" value="GAA0161498.1"/>
    <property type="molecule type" value="Genomic_DNA"/>
</dbReference>
<reference evidence="2 3" key="1">
    <citation type="submission" date="2024-01" db="EMBL/GenBank/DDBJ databases">
        <title>The complete chloroplast genome sequence of Lithospermum erythrorhizon: insights into the phylogenetic relationship among Boraginaceae species and the maternal lineages of purple gromwells.</title>
        <authorList>
            <person name="Okada T."/>
            <person name="Watanabe K."/>
        </authorList>
    </citation>
    <scope>NUCLEOTIDE SEQUENCE [LARGE SCALE GENOMIC DNA]</scope>
</reference>
<name>A0AAV3QD02_LITER</name>
<evidence type="ECO:0000313" key="3">
    <source>
        <dbReference type="Proteomes" id="UP001454036"/>
    </source>
</evidence>
<dbReference type="Pfam" id="PF00078">
    <property type="entry name" value="RVT_1"/>
    <property type="match status" value="1"/>
</dbReference>
<gene>
    <name evidence="2" type="ORF">LIER_17797</name>
</gene>
<protein>
    <recommendedName>
        <fullName evidence="1">Reverse transcriptase domain-containing protein</fullName>
    </recommendedName>
</protein>
<organism evidence="2 3">
    <name type="scientific">Lithospermum erythrorhizon</name>
    <name type="common">Purple gromwell</name>
    <name type="synonym">Lithospermum officinale var. erythrorhizon</name>
    <dbReference type="NCBI Taxonomy" id="34254"/>
    <lineage>
        <taxon>Eukaryota</taxon>
        <taxon>Viridiplantae</taxon>
        <taxon>Streptophyta</taxon>
        <taxon>Embryophyta</taxon>
        <taxon>Tracheophyta</taxon>
        <taxon>Spermatophyta</taxon>
        <taxon>Magnoliopsida</taxon>
        <taxon>eudicotyledons</taxon>
        <taxon>Gunneridae</taxon>
        <taxon>Pentapetalae</taxon>
        <taxon>asterids</taxon>
        <taxon>lamiids</taxon>
        <taxon>Boraginales</taxon>
        <taxon>Boraginaceae</taxon>
        <taxon>Boraginoideae</taxon>
        <taxon>Lithospermeae</taxon>
        <taxon>Lithospermum</taxon>
    </lineage>
</organism>
<dbReference type="Proteomes" id="UP001454036">
    <property type="component" value="Unassembled WGS sequence"/>
</dbReference>
<comment type="caution">
    <text evidence="2">The sequence shown here is derived from an EMBL/GenBank/DDBJ whole genome shotgun (WGS) entry which is preliminary data.</text>
</comment>
<dbReference type="InterPro" id="IPR043502">
    <property type="entry name" value="DNA/RNA_pol_sf"/>
</dbReference>
<dbReference type="PROSITE" id="PS50878">
    <property type="entry name" value="RT_POL"/>
    <property type="match status" value="1"/>
</dbReference>
<keyword evidence="3" id="KW-1185">Reference proteome</keyword>
<dbReference type="PANTHER" id="PTHR31635:SF196">
    <property type="entry name" value="REVERSE TRANSCRIPTASE DOMAIN-CONTAINING PROTEIN-RELATED"/>
    <property type="match status" value="1"/>
</dbReference>
<sequence>MLENRTRVKTDMSKAFDRVKWDFLFKLVETVGFPEHWINLIKECVNTVVYSVIVNGQVSDTFKPSCGLRQRDPLSPIFFALYTEALSSSLQFHQDQGTLKGIGLARNGPKFTHLLFADDSYFFMHLDNKSLDSFRSKLSIFCYDSGQIVNQNKSIITFSPLYPQGC</sequence>
<accession>A0AAV3QD02</accession>
<dbReference type="SUPFAM" id="SSF56672">
    <property type="entry name" value="DNA/RNA polymerases"/>
    <property type="match status" value="1"/>
</dbReference>
<dbReference type="InterPro" id="IPR000477">
    <property type="entry name" value="RT_dom"/>
</dbReference>
<dbReference type="AlphaFoldDB" id="A0AAV3QD02"/>